<evidence type="ECO:0000256" key="1">
    <source>
        <dbReference type="ARBA" id="ARBA00004613"/>
    </source>
</evidence>
<evidence type="ECO:0000259" key="8">
    <source>
        <dbReference type="PROSITE" id="PS51110"/>
    </source>
</evidence>
<keyword evidence="7" id="KW-1133">Transmembrane helix</keyword>
<protein>
    <recommendedName>
        <fullName evidence="8">Saposin A-type domain-containing protein</fullName>
    </recommendedName>
</protein>
<keyword evidence="2" id="KW-0964">Secreted</keyword>
<keyword evidence="5" id="KW-0325">Glycoprotein</keyword>
<keyword evidence="7" id="KW-0812">Transmembrane</keyword>
<evidence type="ECO:0000256" key="4">
    <source>
        <dbReference type="ARBA" id="ARBA00023157"/>
    </source>
</evidence>
<organism evidence="9 10">
    <name type="scientific">Folsomia candida</name>
    <name type="common">Springtail</name>
    <dbReference type="NCBI Taxonomy" id="158441"/>
    <lineage>
        <taxon>Eukaryota</taxon>
        <taxon>Metazoa</taxon>
        <taxon>Ecdysozoa</taxon>
        <taxon>Arthropoda</taxon>
        <taxon>Hexapoda</taxon>
        <taxon>Collembola</taxon>
        <taxon>Entomobryomorpha</taxon>
        <taxon>Isotomoidea</taxon>
        <taxon>Isotomidae</taxon>
        <taxon>Proisotominae</taxon>
        <taxon>Folsomia</taxon>
    </lineage>
</organism>
<dbReference type="GO" id="GO:0005576">
    <property type="term" value="C:extracellular region"/>
    <property type="evidence" value="ECO:0007669"/>
    <property type="project" value="UniProtKB-SubCell"/>
</dbReference>
<comment type="caution">
    <text evidence="9">The sequence shown here is derived from an EMBL/GenBank/DDBJ whole genome shotgun (WGS) entry which is preliminary data.</text>
</comment>
<evidence type="ECO:0000256" key="7">
    <source>
        <dbReference type="SAM" id="Phobius"/>
    </source>
</evidence>
<evidence type="ECO:0000313" key="10">
    <source>
        <dbReference type="Proteomes" id="UP000198287"/>
    </source>
</evidence>
<comment type="subcellular location">
    <subcellularLocation>
        <location evidence="1">Secreted</location>
    </subcellularLocation>
</comment>
<dbReference type="EMBL" id="LNIX01000012">
    <property type="protein sequence ID" value="OXA48349.1"/>
    <property type="molecule type" value="Genomic_DNA"/>
</dbReference>
<keyword evidence="7" id="KW-0472">Membrane</keyword>
<evidence type="ECO:0000256" key="6">
    <source>
        <dbReference type="SAM" id="MobiDB-lite"/>
    </source>
</evidence>
<feature type="transmembrane region" description="Helical" evidence="7">
    <location>
        <begin position="281"/>
        <end position="300"/>
    </location>
</feature>
<reference evidence="9 10" key="1">
    <citation type="submission" date="2015-12" db="EMBL/GenBank/DDBJ databases">
        <title>The genome of Folsomia candida.</title>
        <authorList>
            <person name="Faddeeva A."/>
            <person name="Derks M.F."/>
            <person name="Anvar Y."/>
            <person name="Smit S."/>
            <person name="Van Straalen N."/>
            <person name="Roelofs D."/>
        </authorList>
    </citation>
    <scope>NUCLEOTIDE SEQUENCE [LARGE SCALE GENOMIC DNA]</scope>
    <source>
        <strain evidence="9 10">VU population</strain>
        <tissue evidence="9">Whole body</tissue>
    </source>
</reference>
<proteinExistence type="predicted"/>
<dbReference type="AlphaFoldDB" id="A0A226DT07"/>
<name>A0A226DT07_FOLCA</name>
<feature type="region of interest" description="Disordered" evidence="6">
    <location>
        <begin position="195"/>
        <end position="226"/>
    </location>
</feature>
<feature type="transmembrane region" description="Helical" evidence="7">
    <location>
        <begin position="9"/>
        <end position="30"/>
    </location>
</feature>
<evidence type="ECO:0000256" key="2">
    <source>
        <dbReference type="ARBA" id="ARBA00022525"/>
    </source>
</evidence>
<evidence type="ECO:0000256" key="3">
    <source>
        <dbReference type="ARBA" id="ARBA00022729"/>
    </source>
</evidence>
<sequence>MKPTREKPVAFFSAAWIAYYSLGLCSLHLVREVGSIPQGYGQEEESKRECNSRLDDTCQTLAQAEHCGTTPYCINCVWNTALVPKDDIDKCRMCKDEMIAGSRRKDKLKSVLEYVCKFHEDQEDVDACMELVQDRDSSGLLGEIINRNMTAHDVCGLLALCWVLFEVWVTNVDTSSSFESSAAAVLSESRGPVAMAKGGGGGRGGGGGGRGGRSGGRSGGARTTGSVSRVAYASQYHRGRGYYVPVFVRGGGGGGGSGGGLGRRRHTCNLQGEGEEETDFFWMWAVLVAIGVFGIFWLIYKKWTNKL</sequence>
<keyword evidence="3" id="KW-0732">Signal</keyword>
<accession>A0A226DT07</accession>
<evidence type="ECO:0000256" key="5">
    <source>
        <dbReference type="ARBA" id="ARBA00023180"/>
    </source>
</evidence>
<keyword evidence="10" id="KW-1185">Reference proteome</keyword>
<gene>
    <name evidence="9" type="ORF">Fcan01_17494</name>
</gene>
<keyword evidence="4" id="KW-1015">Disulfide bond</keyword>
<dbReference type="InterPro" id="IPR003119">
    <property type="entry name" value="SAP_A"/>
</dbReference>
<dbReference type="PROSITE" id="PS51110">
    <property type="entry name" value="SAP_A"/>
    <property type="match status" value="1"/>
</dbReference>
<feature type="domain" description="Saposin A-type" evidence="8">
    <location>
        <begin position="43"/>
        <end position="83"/>
    </location>
</feature>
<feature type="compositionally biased region" description="Gly residues" evidence="6">
    <location>
        <begin position="197"/>
        <end position="219"/>
    </location>
</feature>
<dbReference type="Proteomes" id="UP000198287">
    <property type="component" value="Unassembled WGS sequence"/>
</dbReference>
<evidence type="ECO:0000313" key="9">
    <source>
        <dbReference type="EMBL" id="OXA48349.1"/>
    </source>
</evidence>